<evidence type="ECO:0000313" key="3">
    <source>
        <dbReference type="Proteomes" id="UP000316921"/>
    </source>
</evidence>
<keyword evidence="3" id="KW-1185">Reference proteome</keyword>
<accession>A0A518BKF4</accession>
<evidence type="ECO:0000313" key="2">
    <source>
        <dbReference type="EMBL" id="QDU67457.1"/>
    </source>
</evidence>
<reference evidence="2 3" key="1">
    <citation type="submission" date="2019-02" db="EMBL/GenBank/DDBJ databases">
        <title>Deep-cultivation of Planctomycetes and their phenomic and genomic characterization uncovers novel biology.</title>
        <authorList>
            <person name="Wiegand S."/>
            <person name="Jogler M."/>
            <person name="Boedeker C."/>
            <person name="Pinto D."/>
            <person name="Vollmers J."/>
            <person name="Rivas-Marin E."/>
            <person name="Kohn T."/>
            <person name="Peeters S.H."/>
            <person name="Heuer A."/>
            <person name="Rast P."/>
            <person name="Oberbeckmann S."/>
            <person name="Bunk B."/>
            <person name="Jeske O."/>
            <person name="Meyerdierks A."/>
            <person name="Storesund J.E."/>
            <person name="Kallscheuer N."/>
            <person name="Luecker S."/>
            <person name="Lage O.M."/>
            <person name="Pohl T."/>
            <person name="Merkel B.J."/>
            <person name="Hornburger P."/>
            <person name="Mueller R.-W."/>
            <person name="Bruemmer F."/>
            <person name="Labrenz M."/>
            <person name="Spormann A.M."/>
            <person name="Op den Camp H."/>
            <person name="Overmann J."/>
            <person name="Amann R."/>
            <person name="Jetten M.S.M."/>
            <person name="Mascher T."/>
            <person name="Medema M.H."/>
            <person name="Devos D.P."/>
            <person name="Kaster A.-K."/>
            <person name="Ovreas L."/>
            <person name="Rohde M."/>
            <person name="Galperin M.Y."/>
            <person name="Jogler C."/>
        </authorList>
    </citation>
    <scope>NUCLEOTIDE SEQUENCE [LARGE SCALE GENOMIC DNA]</scope>
    <source>
        <strain evidence="2 3">Pla133</strain>
    </source>
</reference>
<sequence>MGPLAVLNQRRPQPPSAMTSKPSENQPPKAAKAMVSKPDEMENEVVEFISAIDEFKRRNMVKHLPLGSVLEVVRGLGYASGVRSKDDEQRVQKAIDDYRETHSRLFPNWSEVWHVLRELGYQRSA</sequence>
<protein>
    <submittedName>
        <fullName evidence="2">Uncharacterized protein</fullName>
    </submittedName>
</protein>
<feature type="region of interest" description="Disordered" evidence="1">
    <location>
        <begin position="1"/>
        <end position="37"/>
    </location>
</feature>
<dbReference type="EMBL" id="CP036287">
    <property type="protein sequence ID" value="QDU67457.1"/>
    <property type="molecule type" value="Genomic_DNA"/>
</dbReference>
<gene>
    <name evidence="2" type="ORF">Pla133_25400</name>
</gene>
<dbReference type="KEGG" id="pbap:Pla133_25400"/>
<dbReference type="Proteomes" id="UP000316921">
    <property type="component" value="Chromosome"/>
</dbReference>
<feature type="compositionally biased region" description="Polar residues" evidence="1">
    <location>
        <begin position="16"/>
        <end position="26"/>
    </location>
</feature>
<organism evidence="2 3">
    <name type="scientific">Engelhardtia mirabilis</name>
    <dbReference type="NCBI Taxonomy" id="2528011"/>
    <lineage>
        <taxon>Bacteria</taxon>
        <taxon>Pseudomonadati</taxon>
        <taxon>Planctomycetota</taxon>
        <taxon>Planctomycetia</taxon>
        <taxon>Planctomycetia incertae sedis</taxon>
        <taxon>Engelhardtia</taxon>
    </lineage>
</organism>
<dbReference type="AlphaFoldDB" id="A0A518BKF4"/>
<name>A0A518BKF4_9BACT</name>
<evidence type="ECO:0000256" key="1">
    <source>
        <dbReference type="SAM" id="MobiDB-lite"/>
    </source>
</evidence>
<proteinExistence type="predicted"/>